<dbReference type="EMBL" id="JAAZQD010000001">
    <property type="protein sequence ID" value="NKZ37435.1"/>
    <property type="molecule type" value="Genomic_DNA"/>
</dbReference>
<feature type="compositionally biased region" description="Polar residues" evidence="1">
    <location>
        <begin position="33"/>
        <end position="42"/>
    </location>
</feature>
<evidence type="ECO:0000313" key="3">
    <source>
        <dbReference type="Proteomes" id="UP000541636"/>
    </source>
</evidence>
<dbReference type="AlphaFoldDB" id="A0A846ZD32"/>
<gene>
    <name evidence="2" type="ORF">HF690_00525</name>
</gene>
<proteinExistence type="predicted"/>
<organism evidence="2 3">
    <name type="scientific">Oleiagrimonas citrea</name>
    <dbReference type="NCBI Taxonomy" id="1665687"/>
    <lineage>
        <taxon>Bacteria</taxon>
        <taxon>Pseudomonadati</taxon>
        <taxon>Pseudomonadota</taxon>
        <taxon>Gammaproteobacteria</taxon>
        <taxon>Lysobacterales</taxon>
        <taxon>Rhodanobacteraceae</taxon>
        <taxon>Oleiagrimonas</taxon>
    </lineage>
</organism>
<reference evidence="2 3" key="1">
    <citation type="journal article" date="2017" name="Int. J. Syst. Evol. Microbiol.">
        <title>Oleiagrimonas citrea sp. nov., a marine bacterium isolated from tidal flat sediment and emended description of the genus Oleiagrimonas Fang et al. 2015 and Oleiagrimonas soli.</title>
        <authorList>
            <person name="Yang S.H."/>
            <person name="Seo H.S."/>
            <person name="Seong C.N."/>
            <person name="Kwon K.K."/>
        </authorList>
    </citation>
    <scope>NUCLEOTIDE SEQUENCE [LARGE SCALE GENOMIC DNA]</scope>
    <source>
        <strain evidence="2 3">MEBiC09124</strain>
    </source>
</reference>
<keyword evidence="3" id="KW-1185">Reference proteome</keyword>
<name>A0A846ZD32_9GAMM</name>
<evidence type="ECO:0000313" key="2">
    <source>
        <dbReference type="EMBL" id="NKZ37435.1"/>
    </source>
</evidence>
<protein>
    <submittedName>
        <fullName evidence="2">Uncharacterized protein</fullName>
    </submittedName>
</protein>
<feature type="region of interest" description="Disordered" evidence="1">
    <location>
        <begin position="1"/>
        <end position="52"/>
    </location>
</feature>
<comment type="caution">
    <text evidence="2">The sequence shown here is derived from an EMBL/GenBank/DDBJ whole genome shotgun (WGS) entry which is preliminary data.</text>
</comment>
<evidence type="ECO:0000256" key="1">
    <source>
        <dbReference type="SAM" id="MobiDB-lite"/>
    </source>
</evidence>
<feature type="compositionally biased region" description="Basic and acidic residues" evidence="1">
    <location>
        <begin position="14"/>
        <end position="24"/>
    </location>
</feature>
<accession>A0A846ZD32</accession>
<feature type="compositionally biased region" description="Gly residues" evidence="1">
    <location>
        <begin position="1"/>
        <end position="10"/>
    </location>
</feature>
<dbReference type="RefSeq" id="WP_168608088.1">
    <property type="nucleotide sequence ID" value="NZ_JAAZQD010000001.1"/>
</dbReference>
<dbReference type="Proteomes" id="UP000541636">
    <property type="component" value="Unassembled WGS sequence"/>
</dbReference>
<sequence length="298" mass="32231">MSGRGRGGKGPPKKVVDLGVDKRNSPINKKRSSPVSKSSLPKRQSRKSISQEEYRALLDLGNKQPTMNMAGGVGIPGKRKLADVQKYAALDFAKIPEQTGAILSMSEAVRGHGDIKSVRKQVKTVNRKVEFAPGQMGVHSLHVGNDIAAVWNSRVKDKSKIYDYPDLAVRLDKRLANAGSGDKVYWRSDASLEERRSHVATGMQHMIAGDRDAAATSFGQAGLTSRGQKWAHKMSNLMLAEAGRDFHGGGDGSRVHTALGHVVGSKDHAGKSFSKVFVDKADKYAPFAKRNGAKTFKG</sequence>